<evidence type="ECO:0000313" key="1">
    <source>
        <dbReference type="EMBL" id="KAJ9166722.1"/>
    </source>
</evidence>
<dbReference type="Proteomes" id="UP001174677">
    <property type="component" value="Chromosome 12"/>
</dbReference>
<name>A0ABQ9LHM4_HEVBR</name>
<comment type="caution">
    <text evidence="1">The sequence shown here is derived from an EMBL/GenBank/DDBJ whole genome shotgun (WGS) entry which is preliminary data.</text>
</comment>
<organism evidence="1 2">
    <name type="scientific">Hevea brasiliensis</name>
    <name type="common">Para rubber tree</name>
    <name type="synonym">Siphonia brasiliensis</name>
    <dbReference type="NCBI Taxonomy" id="3981"/>
    <lineage>
        <taxon>Eukaryota</taxon>
        <taxon>Viridiplantae</taxon>
        <taxon>Streptophyta</taxon>
        <taxon>Embryophyta</taxon>
        <taxon>Tracheophyta</taxon>
        <taxon>Spermatophyta</taxon>
        <taxon>Magnoliopsida</taxon>
        <taxon>eudicotyledons</taxon>
        <taxon>Gunneridae</taxon>
        <taxon>Pentapetalae</taxon>
        <taxon>rosids</taxon>
        <taxon>fabids</taxon>
        <taxon>Malpighiales</taxon>
        <taxon>Euphorbiaceae</taxon>
        <taxon>Crotonoideae</taxon>
        <taxon>Micrandreae</taxon>
        <taxon>Hevea</taxon>
    </lineage>
</organism>
<sequence length="130" mass="14593">MKLKPKAAANHKKGLKFYFMEMLMPNTKPTESEFGEVSRRMEAVKAITEPRFNKKNASLIPKKRSSVKKMIFLVLFSSVSSLLCKHTPASPSPSPIKSRNPVSVSVPLLLVPFRIVELIPTPGIVFYCLF</sequence>
<dbReference type="EMBL" id="JARPOI010000012">
    <property type="protein sequence ID" value="KAJ9166722.1"/>
    <property type="molecule type" value="Genomic_DNA"/>
</dbReference>
<accession>A0ABQ9LHM4</accession>
<protein>
    <submittedName>
        <fullName evidence="1">Uncharacterized protein</fullName>
    </submittedName>
</protein>
<reference evidence="1 2" key="1">
    <citation type="journal article" date="2023" name="Plant Biotechnol. J.">
        <title>Chromosome-level wild Hevea brasiliensis genome provides new tools for genomic-assisted breeding and valuable loci to elevate rubber yield.</title>
        <authorList>
            <person name="Cheng H."/>
            <person name="Song X."/>
            <person name="Hu Y."/>
            <person name="Wu T."/>
            <person name="Yang Q."/>
            <person name="An Z."/>
            <person name="Feng S."/>
            <person name="Deng Z."/>
            <person name="Wu W."/>
            <person name="Zeng X."/>
            <person name="Tu M."/>
            <person name="Wang X."/>
            <person name="Huang H."/>
        </authorList>
    </citation>
    <scope>NUCLEOTIDE SEQUENCE [LARGE SCALE GENOMIC DNA]</scope>
    <source>
        <strain evidence="1">MT/VB/25A 57/8</strain>
    </source>
</reference>
<evidence type="ECO:0000313" key="2">
    <source>
        <dbReference type="Proteomes" id="UP001174677"/>
    </source>
</evidence>
<keyword evidence="2" id="KW-1185">Reference proteome</keyword>
<proteinExistence type="predicted"/>
<gene>
    <name evidence="1" type="ORF">P3X46_021429</name>
</gene>